<dbReference type="InterPro" id="IPR036005">
    <property type="entry name" value="Creatinase/aminopeptidase-like"/>
</dbReference>
<dbReference type="SUPFAM" id="SSF55920">
    <property type="entry name" value="Creatinase/aminopeptidase"/>
    <property type="match status" value="1"/>
</dbReference>
<dbReference type="Pfam" id="PF01321">
    <property type="entry name" value="Creatinase_N"/>
    <property type="match status" value="1"/>
</dbReference>
<evidence type="ECO:0000259" key="5">
    <source>
        <dbReference type="Pfam" id="PF01321"/>
    </source>
</evidence>
<dbReference type="CDD" id="cd01092">
    <property type="entry name" value="APP-like"/>
    <property type="match status" value="1"/>
</dbReference>
<dbReference type="GO" id="GO:0046872">
    <property type="term" value="F:metal ion binding"/>
    <property type="evidence" value="ECO:0007669"/>
    <property type="project" value="UniProtKB-KW"/>
</dbReference>
<dbReference type="RefSeq" id="WP_056996253.1">
    <property type="nucleotide sequence ID" value="NZ_AYYR01000013.1"/>
</dbReference>
<evidence type="ECO:0000313" key="7">
    <source>
        <dbReference type="Proteomes" id="UP000051845"/>
    </source>
</evidence>
<dbReference type="PANTHER" id="PTHR46112:SF3">
    <property type="entry name" value="AMINOPEPTIDASE YPDF"/>
    <property type="match status" value="1"/>
</dbReference>
<dbReference type="InterPro" id="IPR001131">
    <property type="entry name" value="Peptidase_M24B_aminopep-P_CS"/>
</dbReference>
<accession>A0A0R2BCJ5</accession>
<reference evidence="6 7" key="1">
    <citation type="journal article" date="2015" name="Genome Announc.">
        <title>Expanding the biotechnology potential of lactobacilli through comparative genomics of 213 strains and associated genera.</title>
        <authorList>
            <person name="Sun Z."/>
            <person name="Harris H.M."/>
            <person name="McCann A."/>
            <person name="Guo C."/>
            <person name="Argimon S."/>
            <person name="Zhang W."/>
            <person name="Yang X."/>
            <person name="Jeffery I.B."/>
            <person name="Cooney J.C."/>
            <person name="Kagawa T.F."/>
            <person name="Liu W."/>
            <person name="Song Y."/>
            <person name="Salvetti E."/>
            <person name="Wrobel A."/>
            <person name="Rasinkangas P."/>
            <person name="Parkhill J."/>
            <person name="Rea M.C."/>
            <person name="O'Sullivan O."/>
            <person name="Ritari J."/>
            <person name="Douillard F.P."/>
            <person name="Paul Ross R."/>
            <person name="Yang R."/>
            <person name="Briner A.E."/>
            <person name="Felis G.E."/>
            <person name="de Vos W.M."/>
            <person name="Barrangou R."/>
            <person name="Klaenhammer T.R."/>
            <person name="Caufield P.W."/>
            <person name="Cui Y."/>
            <person name="Zhang H."/>
            <person name="O'Toole P.W."/>
        </authorList>
    </citation>
    <scope>NUCLEOTIDE SEQUENCE [LARGE SCALE GENOMIC DNA]</scope>
    <source>
        <strain evidence="6 7">DSM 20515</strain>
    </source>
</reference>
<gene>
    <name evidence="6" type="ORF">FC82_GL000622</name>
</gene>
<dbReference type="GO" id="GO:0004177">
    <property type="term" value="F:aminopeptidase activity"/>
    <property type="evidence" value="ECO:0007669"/>
    <property type="project" value="UniProtKB-KW"/>
</dbReference>
<evidence type="ECO:0000256" key="2">
    <source>
        <dbReference type="ARBA" id="ARBA00022801"/>
    </source>
</evidence>
<feature type="domain" description="Creatinase N-terminal" evidence="5">
    <location>
        <begin position="4"/>
        <end position="128"/>
    </location>
</feature>
<dbReference type="AlphaFoldDB" id="A0A0R2BCJ5"/>
<dbReference type="InterPro" id="IPR000994">
    <property type="entry name" value="Pept_M24"/>
</dbReference>
<dbReference type="STRING" id="33960.TY91_08240"/>
<dbReference type="Proteomes" id="UP000051845">
    <property type="component" value="Unassembled WGS sequence"/>
</dbReference>
<evidence type="ECO:0000256" key="1">
    <source>
        <dbReference type="ARBA" id="ARBA00022723"/>
    </source>
</evidence>
<dbReference type="SUPFAM" id="SSF53092">
    <property type="entry name" value="Creatinase/prolidase N-terminal domain"/>
    <property type="match status" value="1"/>
</dbReference>
<protein>
    <submittedName>
        <fullName evidence="6">Aminopeptidase</fullName>
    </submittedName>
</protein>
<feature type="domain" description="Peptidase M24" evidence="4">
    <location>
        <begin position="136"/>
        <end position="338"/>
    </location>
</feature>
<dbReference type="PATRIC" id="fig|1423733.4.peg.644"/>
<name>A0A0R2BCJ5_SECCO</name>
<evidence type="ECO:0000259" key="4">
    <source>
        <dbReference type="Pfam" id="PF00557"/>
    </source>
</evidence>
<dbReference type="InterPro" id="IPR029149">
    <property type="entry name" value="Creatin/AminoP/Spt16_N"/>
</dbReference>
<dbReference type="Pfam" id="PF00557">
    <property type="entry name" value="Peptidase_M24"/>
    <property type="match status" value="1"/>
</dbReference>
<dbReference type="InterPro" id="IPR050659">
    <property type="entry name" value="Peptidase_M24B"/>
</dbReference>
<dbReference type="Gene3D" id="3.90.230.10">
    <property type="entry name" value="Creatinase/methionine aminopeptidase superfamily"/>
    <property type="match status" value="1"/>
</dbReference>
<dbReference type="InterPro" id="IPR000587">
    <property type="entry name" value="Creatinase_N"/>
</dbReference>
<proteinExistence type="inferred from homology"/>
<evidence type="ECO:0000256" key="3">
    <source>
        <dbReference type="RuleBase" id="RU000590"/>
    </source>
</evidence>
<comment type="similarity">
    <text evidence="3">Belongs to the peptidase M24B family.</text>
</comment>
<keyword evidence="1 3" id="KW-0479">Metal-binding</keyword>
<sequence>MQARIAKLQAKFDELRIDGFLVTNAVNLKYLMNFDGLPGDGVAVITKTKAFLITDARYDVELRSQHPDYDLIITRYYLKEAAKVVADQKVTVLGFEDDLPYFDYDQIDEQMTSDIVPFTGLVDQMRWVKDDAELAALKQAAELTSDGLMKTIETLHTGQTEREVANQLDATMRQLGATGESFATIVASGYRSALPHGAASNKQLKAGELITIDCGYYFDGYTSDITRTVALGDPGEKLQRVYKVVQDAQQAIIDAVQDGVSGKHLDKVGRALITDAGYGPEFNHGTGHGIGLDIHEGPALSTRSEDLMHTNNVITVEPGIYLTDLGGVRIEDDILVTPTRGVRLTTAPRDLLIV</sequence>
<dbReference type="EMBL" id="AYYR01000013">
    <property type="protein sequence ID" value="KRM77375.1"/>
    <property type="molecule type" value="Genomic_DNA"/>
</dbReference>
<keyword evidence="2" id="KW-0378">Hydrolase</keyword>
<keyword evidence="6" id="KW-0031">Aminopeptidase</keyword>
<dbReference type="PANTHER" id="PTHR46112">
    <property type="entry name" value="AMINOPEPTIDASE"/>
    <property type="match status" value="1"/>
</dbReference>
<keyword evidence="6" id="KW-0645">Protease</keyword>
<comment type="caution">
    <text evidence="6">The sequence shown here is derived from an EMBL/GenBank/DDBJ whole genome shotgun (WGS) entry which is preliminary data.</text>
</comment>
<dbReference type="PROSITE" id="PS00491">
    <property type="entry name" value="PROLINE_PEPTIDASE"/>
    <property type="match status" value="1"/>
</dbReference>
<dbReference type="Gene3D" id="3.40.350.10">
    <property type="entry name" value="Creatinase/prolidase N-terminal domain"/>
    <property type="match status" value="1"/>
</dbReference>
<evidence type="ECO:0000313" key="6">
    <source>
        <dbReference type="EMBL" id="KRM77375.1"/>
    </source>
</evidence>
<organism evidence="6 7">
    <name type="scientific">Secundilactobacillus collinoides DSM 20515 = JCM 1123</name>
    <dbReference type="NCBI Taxonomy" id="1423733"/>
    <lineage>
        <taxon>Bacteria</taxon>
        <taxon>Bacillati</taxon>
        <taxon>Bacillota</taxon>
        <taxon>Bacilli</taxon>
        <taxon>Lactobacillales</taxon>
        <taxon>Lactobacillaceae</taxon>
        <taxon>Secundilactobacillus</taxon>
    </lineage>
</organism>